<evidence type="ECO:0000313" key="2">
    <source>
        <dbReference type="EMBL" id="EFH39205.1"/>
    </source>
</evidence>
<feature type="transmembrane region" description="Helical" evidence="1">
    <location>
        <begin position="95"/>
        <end position="112"/>
    </location>
</feature>
<dbReference type="Gene3D" id="3.60.20.10">
    <property type="entry name" value="Glutamine Phosphoribosylpyrophosphate, subunit 1, domain 1"/>
    <property type="match status" value="1"/>
</dbReference>
<keyword evidence="1" id="KW-1133">Transmembrane helix</keyword>
<name>D7MW78_ARALL</name>
<keyword evidence="1" id="KW-0812">Transmembrane</keyword>
<dbReference type="Pfam" id="PF00227">
    <property type="entry name" value="Proteasome"/>
    <property type="match status" value="1"/>
</dbReference>
<dbReference type="GO" id="GO:0051603">
    <property type="term" value="P:proteolysis involved in protein catabolic process"/>
    <property type="evidence" value="ECO:0007669"/>
    <property type="project" value="InterPro"/>
</dbReference>
<reference evidence="3" key="1">
    <citation type="journal article" date="2011" name="Nat. Genet.">
        <title>The Arabidopsis lyrata genome sequence and the basis of rapid genome size change.</title>
        <authorList>
            <person name="Hu T.T."/>
            <person name="Pattyn P."/>
            <person name="Bakker E.G."/>
            <person name="Cao J."/>
            <person name="Cheng J.-F."/>
            <person name="Clark R.M."/>
            <person name="Fahlgren N."/>
            <person name="Fawcett J.A."/>
            <person name="Grimwood J."/>
            <person name="Gundlach H."/>
            <person name="Haberer G."/>
            <person name="Hollister J.D."/>
            <person name="Ossowski S."/>
            <person name="Ottilar R.P."/>
            <person name="Salamov A.A."/>
            <person name="Schneeberger K."/>
            <person name="Spannagl M."/>
            <person name="Wang X."/>
            <person name="Yang L."/>
            <person name="Nasrallah M.E."/>
            <person name="Bergelson J."/>
            <person name="Carrington J.C."/>
            <person name="Gaut B.S."/>
            <person name="Schmutz J."/>
            <person name="Mayer K.F.X."/>
            <person name="Van de Peer Y."/>
            <person name="Grigoriev I.V."/>
            <person name="Nordborg M."/>
            <person name="Weigel D."/>
            <person name="Guo Y.-L."/>
        </authorList>
    </citation>
    <scope>NUCLEOTIDE SEQUENCE [LARGE SCALE GENOMIC DNA]</scope>
    <source>
        <strain evidence="3">cv. MN47</strain>
    </source>
</reference>
<organism evidence="3">
    <name type="scientific">Arabidopsis lyrata subsp. lyrata</name>
    <name type="common">Lyre-leaved rock-cress</name>
    <dbReference type="NCBI Taxonomy" id="81972"/>
    <lineage>
        <taxon>Eukaryota</taxon>
        <taxon>Viridiplantae</taxon>
        <taxon>Streptophyta</taxon>
        <taxon>Embryophyta</taxon>
        <taxon>Tracheophyta</taxon>
        <taxon>Spermatophyta</taxon>
        <taxon>Magnoliopsida</taxon>
        <taxon>eudicotyledons</taxon>
        <taxon>Gunneridae</taxon>
        <taxon>Pentapetalae</taxon>
        <taxon>rosids</taxon>
        <taxon>malvids</taxon>
        <taxon>Brassicales</taxon>
        <taxon>Brassicaceae</taxon>
        <taxon>Camelineae</taxon>
        <taxon>Arabidopsis</taxon>
    </lineage>
</organism>
<gene>
    <name evidence="2" type="ORF">ARALYDRAFT_920955</name>
</gene>
<protein>
    <submittedName>
        <fullName evidence="2">Uncharacterized protein</fullName>
    </submittedName>
</protein>
<dbReference type="Gramene" id="scaffold_7600002.1">
    <property type="protein sequence ID" value="scaffold_7600002.1"/>
    <property type="gene ID" value="scaffold_7600002.1"/>
</dbReference>
<dbReference type="PANTHER" id="PTHR32194:SF10">
    <property type="entry name" value="PROTEASOME SUBUNIT BETA TYPE-3"/>
    <property type="match status" value="1"/>
</dbReference>
<dbReference type="STRING" id="81972.D7MW78"/>
<dbReference type="AlphaFoldDB" id="D7MW78"/>
<dbReference type="Proteomes" id="UP000008694">
    <property type="component" value="Unassembled WGS sequence"/>
</dbReference>
<dbReference type="InterPro" id="IPR023333">
    <property type="entry name" value="Proteasome_suB-type"/>
</dbReference>
<evidence type="ECO:0000313" key="3">
    <source>
        <dbReference type="Proteomes" id="UP000008694"/>
    </source>
</evidence>
<keyword evidence="1" id="KW-0472">Membrane</keyword>
<dbReference type="PANTHER" id="PTHR32194">
    <property type="entry name" value="METALLOPROTEASE TLDD"/>
    <property type="match status" value="1"/>
</dbReference>
<dbReference type="InterPro" id="IPR029055">
    <property type="entry name" value="Ntn_hydrolases_N"/>
</dbReference>
<dbReference type="InterPro" id="IPR001353">
    <property type="entry name" value="Proteasome_sua/b"/>
</dbReference>
<dbReference type="HOGENOM" id="CLU_2389218_0_0_1"/>
<dbReference type="eggNOG" id="KOG0180">
    <property type="taxonomic scope" value="Eukaryota"/>
</dbReference>
<accession>D7MW78</accession>
<dbReference type="GO" id="GO:0005839">
    <property type="term" value="C:proteasome core complex"/>
    <property type="evidence" value="ECO:0007669"/>
    <property type="project" value="InterPro"/>
</dbReference>
<dbReference type="EMBL" id="GL348773">
    <property type="protein sequence ID" value="EFH39205.1"/>
    <property type="molecule type" value="Genomic_DNA"/>
</dbReference>
<proteinExistence type="predicted"/>
<sequence length="116" mass="13316">MDIVVIQIFEYNESAVDAMEGKNCFAIASDQRHGVQLQTILREERDIKPETFASLVSAILYEKRFGPYLCQLVIAELRDDNKPFTCTMDSIAAKYAHFLYLPSLLLFIIFIYNDAI</sequence>
<keyword evidence="3" id="KW-1185">Reference proteome</keyword>
<dbReference type="SUPFAM" id="SSF56235">
    <property type="entry name" value="N-terminal nucleophile aminohydrolases (Ntn hydrolases)"/>
    <property type="match status" value="1"/>
</dbReference>
<dbReference type="GO" id="GO:0005737">
    <property type="term" value="C:cytoplasm"/>
    <property type="evidence" value="ECO:0007669"/>
    <property type="project" value="TreeGrafter"/>
</dbReference>
<evidence type="ECO:0000256" key="1">
    <source>
        <dbReference type="SAM" id="Phobius"/>
    </source>
</evidence>